<evidence type="ECO:0000256" key="6">
    <source>
        <dbReference type="SAM" id="MobiDB-lite"/>
    </source>
</evidence>
<dbReference type="PANTHER" id="PTHR21654:SF84">
    <property type="entry name" value="SI:DKEY-66I24.7"/>
    <property type="match status" value="1"/>
</dbReference>
<evidence type="ECO:0000256" key="2">
    <source>
        <dbReference type="ARBA" id="ARBA00023015"/>
    </source>
</evidence>
<evidence type="ECO:0000256" key="3">
    <source>
        <dbReference type="ARBA" id="ARBA00023125"/>
    </source>
</evidence>
<feature type="region of interest" description="Disordered" evidence="6">
    <location>
        <begin position="13"/>
        <end position="36"/>
    </location>
</feature>
<keyword evidence="3" id="KW-0238">DNA-binding</keyword>
<keyword evidence="9" id="KW-1185">Reference proteome</keyword>
<sequence>MYNSPENVTFIHHPFMSLPSPPPPSPPPSGGGADAAAEFPIRNEKLSQWSYDETRDFIEIRAQLECNFNTTRRNKCLWEMVVNRMRDKGYRRTVVQCKWKWKNLISKYKASDTDNCRQFRFFNELHALFTSRDNRMQQAQLISEDENKAQTGLATDGMPTLKIGQKTEPSVKNILQTPNESVVASLQEMLGNFTEQQKRIDMLWEETTGRWAQDIEICERGWNERMKELEKADDLMEQAWREKEEQRISRDETRAEKMDALLTTLVNNLTGEENR</sequence>
<dbReference type="Pfam" id="PF13837">
    <property type="entry name" value="Myb_DNA-bind_4"/>
    <property type="match status" value="1"/>
</dbReference>
<dbReference type="AlphaFoldDB" id="A0ABD3E956"/>
<dbReference type="GO" id="GO:0003677">
    <property type="term" value="F:DNA binding"/>
    <property type="evidence" value="ECO:0007669"/>
    <property type="project" value="UniProtKB-KW"/>
</dbReference>
<feature type="compositionally biased region" description="Pro residues" evidence="6">
    <location>
        <begin position="19"/>
        <end position="29"/>
    </location>
</feature>
<keyword evidence="5" id="KW-0539">Nucleus</keyword>
<dbReference type="InterPro" id="IPR044822">
    <property type="entry name" value="Myb_DNA-bind_4"/>
</dbReference>
<dbReference type="GO" id="GO:0006355">
    <property type="term" value="P:regulation of DNA-templated transcription"/>
    <property type="evidence" value="ECO:0007669"/>
    <property type="project" value="UniProtKB-ARBA"/>
</dbReference>
<name>A0ABD3E956_9LAMI</name>
<proteinExistence type="predicted"/>
<comment type="subcellular location">
    <subcellularLocation>
        <location evidence="1">Nucleus</location>
    </subcellularLocation>
</comment>
<comment type="caution">
    <text evidence="8">The sequence shown here is derived from an EMBL/GenBank/DDBJ whole genome shotgun (WGS) entry which is preliminary data.</text>
</comment>
<dbReference type="Gene3D" id="1.10.10.60">
    <property type="entry name" value="Homeodomain-like"/>
    <property type="match status" value="1"/>
</dbReference>
<dbReference type="PANTHER" id="PTHR21654">
    <property type="entry name" value="FI21293P1"/>
    <property type="match status" value="1"/>
</dbReference>
<reference evidence="9" key="1">
    <citation type="journal article" date="2024" name="IScience">
        <title>Strigolactones Initiate the Formation of Haustorium-like Structures in Castilleja.</title>
        <authorList>
            <person name="Buerger M."/>
            <person name="Peterson D."/>
            <person name="Chory J."/>
        </authorList>
    </citation>
    <scope>NUCLEOTIDE SEQUENCE [LARGE SCALE GENOMIC DNA]</scope>
</reference>
<dbReference type="FunFam" id="1.10.10.60:FF:000032">
    <property type="entry name" value="Zinc finger and SCAN domain-containing 20"/>
    <property type="match status" value="1"/>
</dbReference>
<keyword evidence="2" id="KW-0805">Transcription regulation</keyword>
<protein>
    <recommendedName>
        <fullName evidence="7">Myb-like domain-containing protein</fullName>
    </recommendedName>
</protein>
<evidence type="ECO:0000313" key="8">
    <source>
        <dbReference type="EMBL" id="KAL3650998.1"/>
    </source>
</evidence>
<keyword evidence="4" id="KW-0804">Transcription</keyword>
<dbReference type="GO" id="GO:0005634">
    <property type="term" value="C:nucleus"/>
    <property type="evidence" value="ECO:0007669"/>
    <property type="project" value="UniProtKB-SubCell"/>
</dbReference>
<accession>A0ABD3E956</accession>
<dbReference type="EMBL" id="JAVIJP010000007">
    <property type="protein sequence ID" value="KAL3650998.1"/>
    <property type="molecule type" value="Genomic_DNA"/>
</dbReference>
<evidence type="ECO:0000259" key="7">
    <source>
        <dbReference type="PROSITE" id="PS50090"/>
    </source>
</evidence>
<evidence type="ECO:0000256" key="1">
    <source>
        <dbReference type="ARBA" id="ARBA00004123"/>
    </source>
</evidence>
<evidence type="ECO:0000313" key="9">
    <source>
        <dbReference type="Proteomes" id="UP001632038"/>
    </source>
</evidence>
<dbReference type="Proteomes" id="UP001632038">
    <property type="component" value="Unassembled WGS sequence"/>
</dbReference>
<dbReference type="PROSITE" id="PS50090">
    <property type="entry name" value="MYB_LIKE"/>
    <property type="match status" value="1"/>
</dbReference>
<dbReference type="InterPro" id="IPR001005">
    <property type="entry name" value="SANT/Myb"/>
</dbReference>
<dbReference type="CDD" id="cd12203">
    <property type="entry name" value="GT1"/>
    <property type="match status" value="1"/>
</dbReference>
<evidence type="ECO:0000256" key="5">
    <source>
        <dbReference type="ARBA" id="ARBA00023242"/>
    </source>
</evidence>
<evidence type="ECO:0000256" key="4">
    <source>
        <dbReference type="ARBA" id="ARBA00023163"/>
    </source>
</evidence>
<feature type="domain" description="Myb-like" evidence="7">
    <location>
        <begin position="47"/>
        <end position="105"/>
    </location>
</feature>
<organism evidence="8 9">
    <name type="scientific">Castilleja foliolosa</name>
    <dbReference type="NCBI Taxonomy" id="1961234"/>
    <lineage>
        <taxon>Eukaryota</taxon>
        <taxon>Viridiplantae</taxon>
        <taxon>Streptophyta</taxon>
        <taxon>Embryophyta</taxon>
        <taxon>Tracheophyta</taxon>
        <taxon>Spermatophyta</taxon>
        <taxon>Magnoliopsida</taxon>
        <taxon>eudicotyledons</taxon>
        <taxon>Gunneridae</taxon>
        <taxon>Pentapetalae</taxon>
        <taxon>asterids</taxon>
        <taxon>lamiids</taxon>
        <taxon>Lamiales</taxon>
        <taxon>Orobanchaceae</taxon>
        <taxon>Pedicularideae</taxon>
        <taxon>Castillejinae</taxon>
        <taxon>Castilleja</taxon>
    </lineage>
</organism>
<gene>
    <name evidence="8" type="ORF">CASFOL_007401</name>
</gene>